<accession>A0AC35G423</accession>
<dbReference type="WBParaSite" id="PS1159_v2.g23353.t3">
    <property type="protein sequence ID" value="PS1159_v2.g23353.t3"/>
    <property type="gene ID" value="PS1159_v2.g23353"/>
</dbReference>
<reference evidence="2" key="1">
    <citation type="submission" date="2022-11" db="UniProtKB">
        <authorList>
            <consortium name="WormBaseParasite"/>
        </authorList>
    </citation>
    <scope>IDENTIFICATION</scope>
</reference>
<dbReference type="Proteomes" id="UP000887580">
    <property type="component" value="Unplaced"/>
</dbReference>
<name>A0AC35G423_9BILA</name>
<organism evidence="1 2">
    <name type="scientific">Panagrolaimus sp. PS1159</name>
    <dbReference type="NCBI Taxonomy" id="55785"/>
    <lineage>
        <taxon>Eukaryota</taxon>
        <taxon>Metazoa</taxon>
        <taxon>Ecdysozoa</taxon>
        <taxon>Nematoda</taxon>
        <taxon>Chromadorea</taxon>
        <taxon>Rhabditida</taxon>
        <taxon>Tylenchina</taxon>
        <taxon>Panagrolaimomorpha</taxon>
        <taxon>Panagrolaimoidea</taxon>
        <taxon>Panagrolaimidae</taxon>
        <taxon>Panagrolaimus</taxon>
    </lineage>
</organism>
<protein>
    <submittedName>
        <fullName evidence="2">Adenylate kinase isoenzyme 5</fullName>
    </submittedName>
</protein>
<evidence type="ECO:0000313" key="1">
    <source>
        <dbReference type="Proteomes" id="UP000887580"/>
    </source>
</evidence>
<proteinExistence type="predicted"/>
<sequence length="806" mass="88320">MGAEGKRYLQDHSIPQLFEGLMTGLIYNKPENPLDFLEAAIARIRSDPDLDVKWDTFIDTENGPVQTDNNILLMQLEVPTWKPGGNSKKPSTKKVKREPSKTSVHSKREISSKREGSSKANSAKSVSGAAAAANSSPTGGMPSAGHQRVPSVTKAADVARIPSDVPIILFIGGPGGGKTRIAARVRDAMEEQGVVHICMPDLVKSSIAKYKDRFPEWKDAAEKYAKGELIPNHLAQDIVKAEMGRHQNAKAYFLEGFPREARQVEEFEKHVRPINMALILDYDEETLRRHMQSRGLAPDVMDRRISEFKQKTLPSAKYFDDQRLLHLIPGEKEDSIILERMKKLISRAIELGVVPVLNSQSNSPTEQNGHATPAPETPAPTSVTPIATAASAAAVHSPPKTAQSVKSPSPLPQSHHSERPPQTAQSTNSAHANHASPPKTAQSQNHRASTGHRTPSASAKPPSGASTPQAEVGNGHPLANLSSTSPNPLSPTPAVVEEHAHQSTTNSPPHSIPPTAGSRPQTQAAEHDENIPPHTRQIPLNERPPSSIASTPRLTEGPFKDAIDPPTSDTTRLMTANADKFPKGLPNNSPVILVIGGPGSNKTIMAQRIAKKYDGFIYLSMGELLRRKVQQNSDDELWQRIGRKMDSGETIPLQICREVIYTAMHEQGFGSWGYCIEGYPRTMRQLEDLEQQLGRLDVALLIDCTEQYCKDNITKRYKEGLENGNQRKDDNEEIVATRLNLFKQNTLPMLKNLDDKGKLRVIDGDNTNLDNVFKEVTNAIDNSIFIQESEGGKSLNSSKHGSVDET</sequence>
<evidence type="ECO:0000313" key="2">
    <source>
        <dbReference type="WBParaSite" id="PS1159_v2.g23353.t3"/>
    </source>
</evidence>